<keyword evidence="1" id="KW-0472">Membrane</keyword>
<keyword evidence="3" id="KW-1185">Reference proteome</keyword>
<sequence>MKTLHFNYVTEFIALVEFTEIIMPFIYVVYIVTFSRLSNHEYYQFLQGVTSAQIVRIVANVAIHASLELISLLFLALVLWINYRLSLLHQLAYVLETRFLNVPAKMLPWMLYVANNALVQFGADYSFKFEWLMETKKGD</sequence>
<evidence type="ECO:0000313" key="2">
    <source>
        <dbReference type="EMBL" id="TMW61647.1"/>
    </source>
</evidence>
<accession>A0A8K1CGC1</accession>
<keyword evidence="1" id="KW-0812">Transmembrane</keyword>
<gene>
    <name evidence="2" type="ORF">Poli38472_010710</name>
</gene>
<proteinExistence type="predicted"/>
<evidence type="ECO:0000256" key="1">
    <source>
        <dbReference type="SAM" id="Phobius"/>
    </source>
</evidence>
<dbReference type="Proteomes" id="UP000794436">
    <property type="component" value="Unassembled WGS sequence"/>
</dbReference>
<dbReference type="OrthoDB" id="94379at2759"/>
<feature type="transmembrane region" description="Helical" evidence="1">
    <location>
        <begin position="12"/>
        <end position="33"/>
    </location>
</feature>
<dbReference type="EMBL" id="SPLM01000075">
    <property type="protein sequence ID" value="TMW61647.1"/>
    <property type="molecule type" value="Genomic_DNA"/>
</dbReference>
<dbReference type="AlphaFoldDB" id="A0A8K1CGC1"/>
<comment type="caution">
    <text evidence="2">The sequence shown here is derived from an EMBL/GenBank/DDBJ whole genome shotgun (WGS) entry which is preliminary data.</text>
</comment>
<protein>
    <submittedName>
        <fullName evidence="2">Uncharacterized protein</fullName>
    </submittedName>
</protein>
<name>A0A8K1CGC1_PYTOL</name>
<evidence type="ECO:0000313" key="3">
    <source>
        <dbReference type="Proteomes" id="UP000794436"/>
    </source>
</evidence>
<keyword evidence="1" id="KW-1133">Transmembrane helix</keyword>
<feature type="transmembrane region" description="Helical" evidence="1">
    <location>
        <begin position="54"/>
        <end position="81"/>
    </location>
</feature>
<organism evidence="2 3">
    <name type="scientific">Pythium oligandrum</name>
    <name type="common">Mycoparasitic fungus</name>
    <dbReference type="NCBI Taxonomy" id="41045"/>
    <lineage>
        <taxon>Eukaryota</taxon>
        <taxon>Sar</taxon>
        <taxon>Stramenopiles</taxon>
        <taxon>Oomycota</taxon>
        <taxon>Peronosporomycetes</taxon>
        <taxon>Pythiales</taxon>
        <taxon>Pythiaceae</taxon>
        <taxon>Pythium</taxon>
    </lineage>
</organism>
<reference evidence="2" key="1">
    <citation type="submission" date="2019-03" db="EMBL/GenBank/DDBJ databases">
        <title>Long read genome sequence of the mycoparasitic Pythium oligandrum ATCC 38472 isolated from sugarbeet rhizosphere.</title>
        <authorList>
            <person name="Gaulin E."/>
        </authorList>
    </citation>
    <scope>NUCLEOTIDE SEQUENCE</scope>
    <source>
        <strain evidence="2">ATCC 38472_TT</strain>
    </source>
</reference>